<feature type="compositionally biased region" description="Basic and acidic residues" evidence="1">
    <location>
        <begin position="70"/>
        <end position="84"/>
    </location>
</feature>
<keyword evidence="4" id="KW-1185">Reference proteome</keyword>
<dbReference type="SUPFAM" id="SSF51261">
    <property type="entry name" value="Duplicated hybrid motif"/>
    <property type="match status" value="1"/>
</dbReference>
<dbReference type="Gene3D" id="2.70.70.10">
    <property type="entry name" value="Glucose Permease (Domain IIA)"/>
    <property type="match status" value="1"/>
</dbReference>
<feature type="region of interest" description="Disordered" evidence="1">
    <location>
        <begin position="20"/>
        <end position="91"/>
    </location>
</feature>
<reference evidence="4" key="1">
    <citation type="journal article" date="2019" name="Int. J. Syst. Evol. Microbiol.">
        <title>The Global Catalogue of Microorganisms (GCM) 10K type strain sequencing project: providing services to taxonomists for standard genome sequencing and annotation.</title>
        <authorList>
            <consortium name="The Broad Institute Genomics Platform"/>
            <consortium name="The Broad Institute Genome Sequencing Center for Infectious Disease"/>
            <person name="Wu L."/>
            <person name="Ma J."/>
        </authorList>
    </citation>
    <scope>NUCLEOTIDE SEQUENCE [LARGE SCALE GENOMIC DNA]</scope>
    <source>
        <strain evidence="4">JCM 18657</strain>
    </source>
</reference>
<name>A0ABW2UYU1_9BACL</name>
<dbReference type="InterPro" id="IPR011055">
    <property type="entry name" value="Dup_hybrid_motif"/>
</dbReference>
<protein>
    <submittedName>
        <fullName evidence="3">Peptidoglycan DD-metalloendopeptidase family protein</fullName>
    </submittedName>
</protein>
<sequence length="296" mass="32595">MRNRMDDPEWVWKQRQKEWERHDGSWTSAFGPSVPDGSFAGNRRAAGPSEPAESASGFEADLPGLPSGRAGERLSPLREGETRQPGHPPNAGLSPWFKRFLRRTIVAGIVFAALAGLSRLDQPWAGPVRAGVFYLLTDEWRTESLAAWYERAFEGAPAWLPAYMPERDDAVKADARPLQPLRPPLEHYRVSRAYDAKTGFVTLQASVPAAAVRAIDTGFVLETGVSRNGGFLVKIQHRNGYVSTYEGLGTVAVRRSDWVREGDPLGKLADSASPELRWSVAKDGRPVNPRNVVPLG</sequence>
<dbReference type="PANTHER" id="PTHR21666">
    <property type="entry name" value="PEPTIDASE-RELATED"/>
    <property type="match status" value="1"/>
</dbReference>
<dbReference type="Pfam" id="PF01551">
    <property type="entry name" value="Peptidase_M23"/>
    <property type="match status" value="1"/>
</dbReference>
<gene>
    <name evidence="3" type="ORF">ACFQWB_00430</name>
</gene>
<accession>A0ABW2UYU1</accession>
<evidence type="ECO:0000313" key="4">
    <source>
        <dbReference type="Proteomes" id="UP001596528"/>
    </source>
</evidence>
<dbReference type="CDD" id="cd12797">
    <property type="entry name" value="M23_peptidase"/>
    <property type="match status" value="1"/>
</dbReference>
<dbReference type="PANTHER" id="PTHR21666:SF270">
    <property type="entry name" value="MUREIN HYDROLASE ACTIVATOR ENVC"/>
    <property type="match status" value="1"/>
</dbReference>
<feature type="domain" description="M23ase beta-sheet core" evidence="2">
    <location>
        <begin position="209"/>
        <end position="289"/>
    </location>
</feature>
<dbReference type="EMBL" id="JBHTGQ010000002">
    <property type="protein sequence ID" value="MFC7748410.1"/>
    <property type="molecule type" value="Genomic_DNA"/>
</dbReference>
<comment type="caution">
    <text evidence="3">The sequence shown here is derived from an EMBL/GenBank/DDBJ whole genome shotgun (WGS) entry which is preliminary data.</text>
</comment>
<dbReference type="RefSeq" id="WP_138788959.1">
    <property type="nucleotide sequence ID" value="NZ_JBHTGQ010000002.1"/>
</dbReference>
<evidence type="ECO:0000313" key="3">
    <source>
        <dbReference type="EMBL" id="MFC7748410.1"/>
    </source>
</evidence>
<dbReference type="InterPro" id="IPR016047">
    <property type="entry name" value="M23ase_b-sheet_dom"/>
</dbReference>
<evidence type="ECO:0000256" key="1">
    <source>
        <dbReference type="SAM" id="MobiDB-lite"/>
    </source>
</evidence>
<organism evidence="3 4">
    <name type="scientific">Paenibacillus thermoaerophilus</name>
    <dbReference type="NCBI Taxonomy" id="1215385"/>
    <lineage>
        <taxon>Bacteria</taxon>
        <taxon>Bacillati</taxon>
        <taxon>Bacillota</taxon>
        <taxon>Bacilli</taxon>
        <taxon>Bacillales</taxon>
        <taxon>Paenibacillaceae</taxon>
        <taxon>Paenibacillus</taxon>
    </lineage>
</organism>
<dbReference type="Proteomes" id="UP001596528">
    <property type="component" value="Unassembled WGS sequence"/>
</dbReference>
<evidence type="ECO:0000259" key="2">
    <source>
        <dbReference type="Pfam" id="PF01551"/>
    </source>
</evidence>
<proteinExistence type="predicted"/>
<dbReference type="InterPro" id="IPR050570">
    <property type="entry name" value="Cell_wall_metabolism_enzyme"/>
</dbReference>
<feature type="compositionally biased region" description="Low complexity" evidence="1">
    <location>
        <begin position="45"/>
        <end position="57"/>
    </location>
</feature>